<keyword evidence="1" id="KW-0560">Oxidoreductase</keyword>
<dbReference type="EMBL" id="LUKJ01000003">
    <property type="protein sequence ID" value="KZN16626.1"/>
    <property type="molecule type" value="Genomic_DNA"/>
</dbReference>
<accession>A0A162ASE9</accession>
<evidence type="ECO:0000256" key="1">
    <source>
        <dbReference type="ARBA" id="ARBA00023002"/>
    </source>
</evidence>
<evidence type="ECO:0000259" key="3">
    <source>
        <dbReference type="Pfam" id="PF08028"/>
    </source>
</evidence>
<dbReference type="AlphaFoldDB" id="A0A162ASE9"/>
<dbReference type="InterPro" id="IPR009100">
    <property type="entry name" value="AcylCoA_DH/oxidase_NM_dom_sf"/>
</dbReference>
<dbReference type="InterPro" id="IPR013107">
    <property type="entry name" value="Acyl-CoA_DH_C"/>
</dbReference>
<comment type="caution">
    <text evidence="4">The sequence shown here is derived from an EMBL/GenBank/DDBJ whole genome shotgun (WGS) entry which is preliminary data.</text>
</comment>
<proteinExistence type="predicted"/>
<protein>
    <submittedName>
        <fullName evidence="4">Oxidoreductase</fullName>
    </submittedName>
</protein>
<evidence type="ECO:0000259" key="2">
    <source>
        <dbReference type="Pfam" id="PF02771"/>
    </source>
</evidence>
<dbReference type="Gene3D" id="1.20.140.10">
    <property type="entry name" value="Butyryl-CoA Dehydrogenase, subunit A, domain 3"/>
    <property type="match status" value="1"/>
</dbReference>
<dbReference type="PANTHER" id="PTHR43884:SF12">
    <property type="entry name" value="ISOVALERYL-COA DEHYDROGENASE, MITOCHONDRIAL-RELATED"/>
    <property type="match status" value="1"/>
</dbReference>
<organism evidence="4 5">
    <name type="scientific">Pseudomonas fluorescens</name>
    <dbReference type="NCBI Taxonomy" id="294"/>
    <lineage>
        <taxon>Bacteria</taxon>
        <taxon>Pseudomonadati</taxon>
        <taxon>Pseudomonadota</taxon>
        <taxon>Gammaproteobacteria</taxon>
        <taxon>Pseudomonadales</taxon>
        <taxon>Pseudomonadaceae</taxon>
        <taxon>Pseudomonas</taxon>
    </lineage>
</organism>
<dbReference type="InterPro" id="IPR046373">
    <property type="entry name" value="Acyl-CoA_Oxase/DH_mid-dom_sf"/>
</dbReference>
<dbReference type="SUPFAM" id="SSF56645">
    <property type="entry name" value="Acyl-CoA dehydrogenase NM domain-like"/>
    <property type="match status" value="1"/>
</dbReference>
<dbReference type="Gene3D" id="1.10.540.10">
    <property type="entry name" value="Acyl-CoA dehydrogenase/oxidase, N-terminal domain"/>
    <property type="match status" value="1"/>
</dbReference>
<dbReference type="Pfam" id="PF08028">
    <property type="entry name" value="Acyl-CoA_dh_2"/>
    <property type="match status" value="1"/>
</dbReference>
<dbReference type="GO" id="GO:0050660">
    <property type="term" value="F:flavin adenine dinucleotide binding"/>
    <property type="evidence" value="ECO:0007669"/>
    <property type="project" value="InterPro"/>
</dbReference>
<feature type="domain" description="Acyl-CoA dehydrogenase/oxidase N-terminal" evidence="2">
    <location>
        <begin position="31"/>
        <end position="98"/>
    </location>
</feature>
<dbReference type="PANTHER" id="PTHR43884">
    <property type="entry name" value="ACYL-COA DEHYDROGENASE"/>
    <property type="match status" value="1"/>
</dbReference>
<dbReference type="InterPro" id="IPR036250">
    <property type="entry name" value="AcylCo_DH-like_C"/>
</dbReference>
<reference evidence="4 5" key="2">
    <citation type="journal article" date="2018" name="Nature">
        <title>Mutant phenotypes for thousands of bacterial genes of unknown function.</title>
        <authorList>
            <person name="Price M.N."/>
            <person name="Wetmore K.M."/>
            <person name="Waters R.J."/>
            <person name="Callaghan M."/>
            <person name="Ray J."/>
            <person name="Liu H."/>
            <person name="Kuehl J.V."/>
            <person name="Melnyk R.A."/>
            <person name="Lamson J.S."/>
            <person name="Suh Y."/>
            <person name="Carlson H.K."/>
            <person name="Esquivel Z."/>
            <person name="Sadeeshkumar H."/>
            <person name="Chakraborty R."/>
            <person name="Zane G.M."/>
            <person name="Rubin B.E."/>
            <person name="Wall J.D."/>
            <person name="Visel A."/>
            <person name="Bristow J."/>
            <person name="Blow M.J."/>
            <person name="Arkin A.P."/>
            <person name="Deutschbauer A.M."/>
        </authorList>
    </citation>
    <scope>NUCLEOTIDE SEQUENCE [LARGE SCALE GENOMIC DNA]</scope>
    <source>
        <strain evidence="4 5">FW300-N1B4</strain>
    </source>
</reference>
<evidence type="ECO:0000313" key="4">
    <source>
        <dbReference type="EMBL" id="KZN16626.1"/>
    </source>
</evidence>
<dbReference type="SUPFAM" id="SSF47203">
    <property type="entry name" value="Acyl-CoA dehydrogenase C-terminal domain-like"/>
    <property type="match status" value="1"/>
</dbReference>
<feature type="domain" description="Acyl-CoA dehydrogenase C-terminal" evidence="3">
    <location>
        <begin position="245"/>
        <end position="364"/>
    </location>
</feature>
<dbReference type="OrthoDB" id="7316074at2"/>
<dbReference type="PIRSF" id="PIRSF016578">
    <property type="entry name" value="HsaA"/>
    <property type="match status" value="1"/>
</dbReference>
<dbReference type="Pfam" id="PF02771">
    <property type="entry name" value="Acyl-CoA_dh_N"/>
    <property type="match status" value="1"/>
</dbReference>
<dbReference type="Proteomes" id="UP000076489">
    <property type="component" value="Unassembled WGS sequence"/>
</dbReference>
<dbReference type="Gene3D" id="2.40.110.10">
    <property type="entry name" value="Butyryl-CoA Dehydrogenase, subunit A, domain 2"/>
    <property type="match status" value="1"/>
</dbReference>
<reference evidence="5" key="1">
    <citation type="submission" date="2016-03" db="EMBL/GenBank/DDBJ databases">
        <authorList>
            <person name="Ray J."/>
            <person name="Price M."/>
            <person name="Deutschbauer A."/>
        </authorList>
    </citation>
    <scope>NUCLEOTIDE SEQUENCE [LARGE SCALE GENOMIC DNA]</scope>
    <source>
        <strain evidence="5">FW300-N1B4</strain>
    </source>
</reference>
<dbReference type="GO" id="GO:0003995">
    <property type="term" value="F:acyl-CoA dehydrogenase activity"/>
    <property type="evidence" value="ECO:0007669"/>
    <property type="project" value="TreeGrafter"/>
</dbReference>
<dbReference type="RefSeq" id="WP_063341620.1">
    <property type="nucleotide sequence ID" value="NZ_LUKJ01000003.1"/>
</dbReference>
<dbReference type="InterPro" id="IPR013786">
    <property type="entry name" value="AcylCoA_DH/ox_N"/>
</dbReference>
<dbReference type="InterPro" id="IPR037069">
    <property type="entry name" value="AcylCoA_DH/ox_N_sf"/>
</dbReference>
<sequence length="385" mass="41962">MKNLMQWNNLPTESNEWLEKVRALNPLIIRHRDYSEQTNATHKDVMSELFKEGFGRTSVSRAFGGSQVDIQTTSAMLLEFARHDASVSWQLAVQVAMGRLSDYLPEQTSEAIYSTCTGFVIGAIHSGGEAVPVGDDYLLSGKWAFASGSAYADWLVCTATVKGPADGSAPEVRMFFVPASQCKINHTWDTLGMRGTGSHHFECEQVLVNKAFSLDVETLKKSPQIRSSRAYATGYYEFGTLAAMSTVLGVARAAVDHFRNDRAVNTDPGLEGVIFEKTGRAISSVHTAQLLLEDAICQVINRGETIGDPVSARVGLAASVLTENSVNAVNQIYALAGSKAVYKSHFLERCFRDIHTGSKHFTLSPLNLHGIGKFYLDKTNALAAA</sequence>
<name>A0A162ASE9_PSEFL</name>
<gene>
    <name evidence="4" type="ORF">A1D17_10835</name>
</gene>
<evidence type="ECO:0000313" key="5">
    <source>
        <dbReference type="Proteomes" id="UP000076489"/>
    </source>
</evidence>